<evidence type="ECO:0000256" key="24">
    <source>
        <dbReference type="ARBA" id="ARBA00047864"/>
    </source>
</evidence>
<dbReference type="GO" id="GO:0016174">
    <property type="term" value="F:NAD(P)H oxidase H2O2-forming activity"/>
    <property type="evidence" value="ECO:0007669"/>
    <property type="project" value="UniProtKB-EC"/>
</dbReference>
<dbReference type="Pfam" id="PF00743">
    <property type="entry name" value="FMO-like"/>
    <property type="match status" value="1"/>
</dbReference>
<comment type="catalytic activity">
    <reaction evidence="21">
        <text>hexan-3-one + NADPH + O2 + H(+) = propyl propanoate + NADP(+) + H2O</text>
        <dbReference type="Rhea" id="RHEA:54848"/>
        <dbReference type="ChEBI" id="CHEBI:15377"/>
        <dbReference type="ChEBI" id="CHEBI:15378"/>
        <dbReference type="ChEBI" id="CHEBI:15379"/>
        <dbReference type="ChEBI" id="CHEBI:57783"/>
        <dbReference type="ChEBI" id="CHEBI:58349"/>
        <dbReference type="ChEBI" id="CHEBI:89828"/>
        <dbReference type="ChEBI" id="CHEBI:89891"/>
    </reaction>
    <physiologicalReaction direction="left-to-right" evidence="21">
        <dbReference type="Rhea" id="RHEA:54849"/>
    </physiologicalReaction>
</comment>
<evidence type="ECO:0000313" key="36">
    <source>
        <dbReference type="WBParaSite" id="jg25304"/>
    </source>
</evidence>
<keyword evidence="8" id="KW-0812">Transmembrane</keyword>
<evidence type="ECO:0000256" key="7">
    <source>
        <dbReference type="ARBA" id="ARBA00022630"/>
    </source>
</evidence>
<comment type="function">
    <text evidence="19">Broad spectrum monooxygenase that catalyzes the oxygenation of a wide variety of nitrogen- and sulfur-containing compounds including xenobiotics. Catalyzes the S-oxygenation of hypotaurine to produce taurine, an organic osmolyte involved in cell volume regulation as well as a variety of cytoprotective and developmental processes. In vitro, catalyzes the N-oxygenation of trimethylamine (TMA) to produce trimethylamine N-oxide (TMAO) and could therefore participate to the detoxification of this compound that is generated by the action of gut microbiota from dietary precursors such as choline, choline containing compounds, betaine or L-carnitine.</text>
</comment>
<evidence type="ECO:0000256" key="17">
    <source>
        <dbReference type="ARBA" id="ARBA00023136"/>
    </source>
</evidence>
<dbReference type="GO" id="GO:0034899">
    <property type="term" value="F:trimethylamine monooxygenase activity"/>
    <property type="evidence" value="ECO:0007669"/>
    <property type="project" value="UniProtKB-EC"/>
</dbReference>
<evidence type="ECO:0000256" key="4">
    <source>
        <dbReference type="ARBA" id="ARBA00009183"/>
    </source>
</evidence>
<evidence type="ECO:0000256" key="33">
    <source>
        <dbReference type="RuleBase" id="RU361177"/>
    </source>
</evidence>
<comment type="catalytic activity">
    <reaction evidence="31">
        <text>N,N-dimethylaniline + NADPH + O2 + H(+) = N,N-dimethylaniline N-oxide + NADP(+) + H2O</text>
        <dbReference type="Rhea" id="RHEA:24468"/>
        <dbReference type="ChEBI" id="CHEBI:15377"/>
        <dbReference type="ChEBI" id="CHEBI:15378"/>
        <dbReference type="ChEBI" id="CHEBI:15379"/>
        <dbReference type="ChEBI" id="CHEBI:16269"/>
        <dbReference type="ChEBI" id="CHEBI:17735"/>
        <dbReference type="ChEBI" id="CHEBI:57783"/>
        <dbReference type="ChEBI" id="CHEBI:58349"/>
        <dbReference type="EC" id="1.14.13.8"/>
    </reaction>
    <physiologicalReaction direction="left-to-right" evidence="31">
        <dbReference type="Rhea" id="RHEA:24469"/>
    </physiologicalReaction>
</comment>
<evidence type="ECO:0000256" key="25">
    <source>
        <dbReference type="ARBA" id="ARBA00047977"/>
    </source>
</evidence>
<evidence type="ECO:0000256" key="13">
    <source>
        <dbReference type="ARBA" id="ARBA00022989"/>
    </source>
</evidence>
<dbReference type="InterPro" id="IPR050346">
    <property type="entry name" value="FMO-like"/>
</dbReference>
<keyword evidence="12" id="KW-0521">NADP</keyword>
<keyword evidence="14 33" id="KW-0560">Oxidoreductase</keyword>
<comment type="catalytic activity">
    <reaction evidence="27">
        <text>trimethylamine + NADPH + O2 = trimethylamine N-oxide + NADP(+) + H2O</text>
        <dbReference type="Rhea" id="RHEA:31979"/>
        <dbReference type="ChEBI" id="CHEBI:15377"/>
        <dbReference type="ChEBI" id="CHEBI:15379"/>
        <dbReference type="ChEBI" id="CHEBI:15724"/>
        <dbReference type="ChEBI" id="CHEBI:57783"/>
        <dbReference type="ChEBI" id="CHEBI:58349"/>
        <dbReference type="ChEBI" id="CHEBI:58389"/>
        <dbReference type="EC" id="1.14.13.148"/>
    </reaction>
    <physiologicalReaction direction="left-to-right" evidence="27">
        <dbReference type="Rhea" id="RHEA:31980"/>
    </physiologicalReaction>
</comment>
<dbReference type="Gene3D" id="3.50.50.60">
    <property type="entry name" value="FAD/NAD(P)-binding domain"/>
    <property type="match status" value="2"/>
</dbReference>
<evidence type="ECO:0000256" key="20">
    <source>
        <dbReference type="ARBA" id="ARBA00047338"/>
    </source>
</evidence>
<dbReference type="Proteomes" id="UP000887574">
    <property type="component" value="Unplaced"/>
</dbReference>
<evidence type="ECO:0000256" key="15">
    <source>
        <dbReference type="ARBA" id="ARBA00023033"/>
    </source>
</evidence>
<comment type="catalytic activity">
    <reaction evidence="25">
        <text>hexan-3-one + NADPH + O2 + H(+) = ethyl butanoate + NADP(+) + H2O</text>
        <dbReference type="Rhea" id="RHEA:54844"/>
        <dbReference type="ChEBI" id="CHEBI:15377"/>
        <dbReference type="ChEBI" id="CHEBI:15378"/>
        <dbReference type="ChEBI" id="CHEBI:15379"/>
        <dbReference type="ChEBI" id="CHEBI:57783"/>
        <dbReference type="ChEBI" id="CHEBI:58349"/>
        <dbReference type="ChEBI" id="CHEBI:88764"/>
        <dbReference type="ChEBI" id="CHEBI:89891"/>
    </reaction>
    <physiologicalReaction direction="left-to-right" evidence="25">
        <dbReference type="Rhea" id="RHEA:54845"/>
    </physiologicalReaction>
</comment>
<evidence type="ECO:0000256" key="14">
    <source>
        <dbReference type="ARBA" id="ARBA00023002"/>
    </source>
</evidence>
<dbReference type="GO" id="GO:0050661">
    <property type="term" value="F:NADP binding"/>
    <property type="evidence" value="ECO:0007669"/>
    <property type="project" value="InterPro"/>
</dbReference>
<accession>A0A915E2Z7</accession>
<dbReference type="GO" id="GO:0050660">
    <property type="term" value="F:flavin adenine dinucleotide binding"/>
    <property type="evidence" value="ECO:0007669"/>
    <property type="project" value="InterPro"/>
</dbReference>
<keyword evidence="17" id="KW-0472">Membrane</keyword>
<proteinExistence type="inferred from homology"/>
<dbReference type="GO" id="GO:0004499">
    <property type="term" value="F:N,N-dimethylaniline monooxygenase activity"/>
    <property type="evidence" value="ECO:0007669"/>
    <property type="project" value="InterPro"/>
</dbReference>
<keyword evidence="16" id="KW-0443">Lipid metabolism</keyword>
<feature type="compositionally biased region" description="Basic and acidic residues" evidence="34">
    <location>
        <begin position="24"/>
        <end position="34"/>
    </location>
</feature>
<dbReference type="PANTHER" id="PTHR23023">
    <property type="entry name" value="DIMETHYLANILINE MONOOXYGENASE"/>
    <property type="match status" value="1"/>
</dbReference>
<evidence type="ECO:0000256" key="31">
    <source>
        <dbReference type="ARBA" id="ARBA00049443"/>
    </source>
</evidence>
<evidence type="ECO:0000256" key="12">
    <source>
        <dbReference type="ARBA" id="ARBA00022857"/>
    </source>
</evidence>
<keyword evidence="5" id="KW-0488">Methylation</keyword>
<evidence type="ECO:0000256" key="11">
    <source>
        <dbReference type="ARBA" id="ARBA00022848"/>
    </source>
</evidence>
<comment type="catalytic activity">
    <reaction evidence="30">
        <text>heptan-4-one + NADPH + O2 + H(+) = propyl butanoate + NADP(+) + H2O</text>
        <dbReference type="Rhea" id="RHEA:54852"/>
        <dbReference type="ChEBI" id="CHEBI:15377"/>
        <dbReference type="ChEBI" id="CHEBI:15378"/>
        <dbReference type="ChEBI" id="CHEBI:15379"/>
        <dbReference type="ChEBI" id="CHEBI:57783"/>
        <dbReference type="ChEBI" id="CHEBI:58349"/>
        <dbReference type="ChEBI" id="CHEBI:89484"/>
        <dbReference type="ChEBI" id="CHEBI:89719"/>
    </reaction>
    <physiologicalReaction direction="left-to-right" evidence="30">
        <dbReference type="Rhea" id="RHEA:54853"/>
    </physiologicalReaction>
</comment>
<keyword evidence="9" id="KW-0256">Endoplasmic reticulum</keyword>
<keyword evidence="6" id="KW-0597">Phosphoprotein</keyword>
<organism evidence="35 36">
    <name type="scientific">Ditylenchus dipsaci</name>
    <dbReference type="NCBI Taxonomy" id="166011"/>
    <lineage>
        <taxon>Eukaryota</taxon>
        <taxon>Metazoa</taxon>
        <taxon>Ecdysozoa</taxon>
        <taxon>Nematoda</taxon>
        <taxon>Chromadorea</taxon>
        <taxon>Rhabditida</taxon>
        <taxon>Tylenchina</taxon>
        <taxon>Tylenchomorpha</taxon>
        <taxon>Sphaerularioidea</taxon>
        <taxon>Anguinidae</taxon>
        <taxon>Anguininae</taxon>
        <taxon>Ditylenchus</taxon>
    </lineage>
</organism>
<evidence type="ECO:0000256" key="3">
    <source>
        <dbReference type="ARBA" id="ARBA00004524"/>
    </source>
</evidence>
<evidence type="ECO:0000256" key="30">
    <source>
        <dbReference type="ARBA" id="ARBA00048990"/>
    </source>
</evidence>
<dbReference type="InterPro" id="IPR002257">
    <property type="entry name" value="Flavin_mOase_5"/>
</dbReference>
<evidence type="ECO:0000256" key="34">
    <source>
        <dbReference type="SAM" id="MobiDB-lite"/>
    </source>
</evidence>
<dbReference type="GO" id="GO:0005789">
    <property type="term" value="C:endoplasmic reticulum membrane"/>
    <property type="evidence" value="ECO:0007669"/>
    <property type="project" value="UniProtKB-SubCell"/>
</dbReference>
<dbReference type="PRINTS" id="PR01125">
    <property type="entry name" value="FMOXYGENASE5"/>
</dbReference>
<dbReference type="FunFam" id="3.50.50.60:FF:000159">
    <property type="entry name" value="Dimethylaniline monooxygenase [N-oxide-forming]"/>
    <property type="match status" value="1"/>
</dbReference>
<evidence type="ECO:0000256" key="2">
    <source>
        <dbReference type="ARBA" id="ARBA00004389"/>
    </source>
</evidence>
<evidence type="ECO:0000256" key="28">
    <source>
        <dbReference type="ARBA" id="ARBA00048459"/>
    </source>
</evidence>
<evidence type="ECO:0000256" key="32">
    <source>
        <dbReference type="ARBA" id="ARBA00049475"/>
    </source>
</evidence>
<evidence type="ECO:0000256" key="1">
    <source>
        <dbReference type="ARBA" id="ARBA00001974"/>
    </source>
</evidence>
<keyword evidence="13" id="KW-1133">Transmembrane helix</keyword>
<dbReference type="InterPro" id="IPR000960">
    <property type="entry name" value="Flavin_mOase"/>
</dbReference>
<comment type="catalytic activity">
    <reaction evidence="26">
        <text>hypotaurine + NADPH + O2 + H(+) = taurine + NADP(+) + H2O</text>
        <dbReference type="Rhea" id="RHEA:69819"/>
        <dbReference type="ChEBI" id="CHEBI:15377"/>
        <dbReference type="ChEBI" id="CHEBI:15378"/>
        <dbReference type="ChEBI" id="CHEBI:15379"/>
        <dbReference type="ChEBI" id="CHEBI:57783"/>
        <dbReference type="ChEBI" id="CHEBI:57853"/>
        <dbReference type="ChEBI" id="CHEBI:58349"/>
        <dbReference type="ChEBI" id="CHEBI:507393"/>
        <dbReference type="EC" id="1.14.13.8"/>
    </reaction>
    <physiologicalReaction direction="left-to-right" evidence="26">
        <dbReference type="Rhea" id="RHEA:69820"/>
    </physiologicalReaction>
</comment>
<evidence type="ECO:0000256" key="6">
    <source>
        <dbReference type="ARBA" id="ARBA00022553"/>
    </source>
</evidence>
<comment type="function">
    <text evidence="18">Acts as a Baeyer-Villiger monooxygenase on a broad range of substrates. Catalyzes the insertion of an oxygen atom into a carbon-carbon bond adjacent to a carbonyl, which converts ketones to esters. Active on diverse carbonyl compounds, whereas soft nucleophiles are mostly non- or poorly reactive. In contrast with other forms of FMO it is non- or poorly active on 'classical' substrates such as drugs, pesticides, and dietary components containing soft nucleophilic heteroatoms. Able to oxidize drug molecules bearing a carbonyl group on an aliphatic chain, such as nabumetone and pentoxifylline. Also, in the absence of substrates, shows slow but yet significant NADPH oxidase activity. Acts as a positive modulator of cholesterol biosynthesis as well as glucose homeostasis, promoting metabolic aging via pleiotropic effects.</text>
</comment>
<comment type="catalytic activity">
    <reaction evidence="23">
        <text>sulcatone + NADPH + O2 + H(+) = 4-methylpent-3-en-1-yl acetate + NADP(+) + H2O</text>
        <dbReference type="Rhea" id="RHEA:54864"/>
        <dbReference type="ChEBI" id="CHEBI:15377"/>
        <dbReference type="ChEBI" id="CHEBI:15378"/>
        <dbReference type="ChEBI" id="CHEBI:15379"/>
        <dbReference type="ChEBI" id="CHEBI:16310"/>
        <dbReference type="ChEBI" id="CHEBI:57783"/>
        <dbReference type="ChEBI" id="CHEBI:58349"/>
        <dbReference type="ChEBI" id="CHEBI:138373"/>
    </reaction>
    <physiologicalReaction direction="left-to-right" evidence="23">
        <dbReference type="Rhea" id="RHEA:54865"/>
    </physiologicalReaction>
</comment>
<feature type="region of interest" description="Disordered" evidence="34">
    <location>
        <begin position="13"/>
        <end position="39"/>
    </location>
</feature>
<comment type="catalytic activity">
    <reaction evidence="32">
        <text>octan-3-one + NADPH + O2 + H(+) = pentyl propanoate + NADP(+) + H2O</text>
        <dbReference type="Rhea" id="RHEA:54840"/>
        <dbReference type="ChEBI" id="CHEBI:15377"/>
        <dbReference type="ChEBI" id="CHEBI:15378"/>
        <dbReference type="ChEBI" id="CHEBI:15379"/>
        <dbReference type="ChEBI" id="CHEBI:57783"/>
        <dbReference type="ChEBI" id="CHEBI:58349"/>
        <dbReference type="ChEBI" id="CHEBI:80946"/>
        <dbReference type="ChEBI" id="CHEBI:87373"/>
    </reaction>
    <physiologicalReaction direction="left-to-right" evidence="32">
        <dbReference type="Rhea" id="RHEA:54841"/>
    </physiologicalReaction>
</comment>
<dbReference type="EC" id="1.-.-.-" evidence="33"/>
<evidence type="ECO:0000256" key="16">
    <source>
        <dbReference type="ARBA" id="ARBA00023098"/>
    </source>
</evidence>
<evidence type="ECO:0000256" key="22">
    <source>
        <dbReference type="ARBA" id="ARBA00047574"/>
    </source>
</evidence>
<comment type="catalytic activity">
    <reaction evidence="24">
        <text>NADPH + O2 + H(+) = H2O2 + NADP(+)</text>
        <dbReference type="Rhea" id="RHEA:11260"/>
        <dbReference type="ChEBI" id="CHEBI:15378"/>
        <dbReference type="ChEBI" id="CHEBI:15379"/>
        <dbReference type="ChEBI" id="CHEBI:16240"/>
        <dbReference type="ChEBI" id="CHEBI:57783"/>
        <dbReference type="ChEBI" id="CHEBI:58349"/>
        <dbReference type="EC" id="1.6.3.1"/>
    </reaction>
    <physiologicalReaction direction="left-to-right" evidence="24">
        <dbReference type="Rhea" id="RHEA:11261"/>
    </physiologicalReaction>
</comment>
<keyword evidence="15 33" id="KW-0503">Monooxygenase</keyword>
<evidence type="ECO:0000256" key="23">
    <source>
        <dbReference type="ARBA" id="ARBA00047855"/>
    </source>
</evidence>
<keyword evidence="10 33" id="KW-0274">FAD</keyword>
<keyword evidence="35" id="KW-1185">Reference proteome</keyword>
<evidence type="ECO:0000313" key="35">
    <source>
        <dbReference type="Proteomes" id="UP000887574"/>
    </source>
</evidence>
<reference evidence="36" key="1">
    <citation type="submission" date="2022-11" db="UniProtKB">
        <authorList>
            <consortium name="WormBaseParasite"/>
        </authorList>
    </citation>
    <scope>IDENTIFICATION</scope>
</reference>
<dbReference type="WBParaSite" id="jg25304">
    <property type="protein sequence ID" value="jg25304"/>
    <property type="gene ID" value="jg25304"/>
</dbReference>
<keyword evidence="7 33" id="KW-0285">Flavoprotein</keyword>
<sequence>MLFLQELIVQTKNETSMSSPSSTGHEELGGHVRQESNSWPANSVPLEEESVFFFDHIHSSPTHLNVTISTVFAMKSKLTTLIVPELRCLRGTLKPRAVRVPNQVTVSFDLKKIAGPASREQHLPNKGGSSVKCYQLCIFPFIRADILEHGQQTFRGKEFCDSIDVARQLAFQHHNKHRHHAPKLRSPFSTRELSSNFEGEWSLSPSSACIIISSTVCLRIIEHNKDIVETRLSSDLGTRLRMDRKRVAIVGAGASGLAAARHAVLYDVEPVVFELSQGAGGLWRYKPEDTDESSVMKSTVINTSKEMTAFSDFPPPAEFANFMHNRKIYAHHFDLHKHIKFRCKVLNVERSSNYKDTGTWMVTHTNLVTGCTSTDQFDGVLLCTGHHTQPFFPSPWPGQQSFKGVITHAHSYKDHRGFEDNVVAVVGVGNSGVDIAVELSRISKQVYLITRRGTWVLHRNLDHSVPFDLTLNCRFLNILQSLVPVSIASRFLQRMVEKRFDHAKFGLKPNHGVLAAHWTVNDELPNRLACGTVVVKPNIQSFTPNGIVFVDRSEVKHVDQVVMSTGYSFGFPLAESGKLIPVKENDVALYQNMFPLETSDHNTIAVIGLIQPLGSIMPISEMQARVFFDAFTGGSRLPSRTEMEKCIMDKKERMEERYVRSRRHTIQVDYVDYMDDLAELIGCKPQPWRYLFLTAFGLSPDVWSRCSICLSSSRPKALVWCSPSSA</sequence>
<comment type="catalytic activity">
    <reaction evidence="20">
        <text>hypotaurine + NADH + O2 + H(+) = taurine + NAD(+) + H2O</text>
        <dbReference type="Rhea" id="RHEA:74111"/>
        <dbReference type="ChEBI" id="CHEBI:15377"/>
        <dbReference type="ChEBI" id="CHEBI:15378"/>
        <dbReference type="ChEBI" id="CHEBI:15379"/>
        <dbReference type="ChEBI" id="CHEBI:57540"/>
        <dbReference type="ChEBI" id="CHEBI:57853"/>
        <dbReference type="ChEBI" id="CHEBI:57945"/>
        <dbReference type="ChEBI" id="CHEBI:507393"/>
        <dbReference type="EC" id="1.14.13.8"/>
    </reaction>
    <physiologicalReaction direction="left-to-right" evidence="20">
        <dbReference type="Rhea" id="RHEA:74112"/>
    </physiologicalReaction>
</comment>
<comment type="catalytic activity">
    <reaction evidence="29">
        <text>(2E)-geranial + NADPH + O2 + H(+) = (1E)-2,6-dimethylhepta-1,5-dien-1-yl formate + NADP(+) + H2O</text>
        <dbReference type="Rhea" id="RHEA:54860"/>
        <dbReference type="ChEBI" id="CHEBI:15377"/>
        <dbReference type="ChEBI" id="CHEBI:15378"/>
        <dbReference type="ChEBI" id="CHEBI:15379"/>
        <dbReference type="ChEBI" id="CHEBI:16980"/>
        <dbReference type="ChEBI" id="CHEBI:57783"/>
        <dbReference type="ChEBI" id="CHEBI:58349"/>
        <dbReference type="ChEBI" id="CHEBI:138375"/>
    </reaction>
    <physiologicalReaction direction="left-to-right" evidence="29">
        <dbReference type="Rhea" id="RHEA:54861"/>
    </physiologicalReaction>
</comment>
<evidence type="ECO:0000256" key="26">
    <source>
        <dbReference type="ARBA" id="ARBA00048041"/>
    </source>
</evidence>
<comment type="catalytic activity">
    <reaction evidence="22">
        <text>heptan-2-one + NADPH + O2 + H(+) = pentyl acetate + NADP(+) + H2O</text>
        <dbReference type="Rhea" id="RHEA:54836"/>
        <dbReference type="ChEBI" id="CHEBI:5672"/>
        <dbReference type="ChEBI" id="CHEBI:15377"/>
        <dbReference type="ChEBI" id="CHEBI:15378"/>
        <dbReference type="ChEBI" id="CHEBI:15379"/>
        <dbReference type="ChEBI" id="CHEBI:57783"/>
        <dbReference type="ChEBI" id="CHEBI:58349"/>
        <dbReference type="ChEBI" id="CHEBI:87362"/>
    </reaction>
    <physiologicalReaction direction="left-to-right" evidence="22">
        <dbReference type="Rhea" id="RHEA:54837"/>
    </physiologicalReaction>
</comment>
<comment type="similarity">
    <text evidence="4 33">Belongs to the FMO family.</text>
</comment>
<evidence type="ECO:0000256" key="21">
    <source>
        <dbReference type="ARBA" id="ARBA00047426"/>
    </source>
</evidence>
<evidence type="ECO:0000256" key="29">
    <source>
        <dbReference type="ARBA" id="ARBA00048989"/>
    </source>
</evidence>
<dbReference type="GO" id="GO:0006629">
    <property type="term" value="P:lipid metabolic process"/>
    <property type="evidence" value="ECO:0007669"/>
    <property type="project" value="UniProtKB-KW"/>
</dbReference>
<feature type="compositionally biased region" description="Polar residues" evidence="34">
    <location>
        <begin position="13"/>
        <end position="23"/>
    </location>
</feature>
<keyword evidence="11" id="KW-0492">Microsome</keyword>
<evidence type="ECO:0000256" key="27">
    <source>
        <dbReference type="ARBA" id="ARBA00048088"/>
    </source>
</evidence>
<protein>
    <recommendedName>
        <fullName evidence="33">Flavin-containing monooxygenase</fullName>
        <ecNumber evidence="33">1.-.-.-</ecNumber>
    </recommendedName>
</protein>
<dbReference type="SUPFAM" id="SSF51905">
    <property type="entry name" value="FAD/NAD(P)-binding domain"/>
    <property type="match status" value="2"/>
</dbReference>
<evidence type="ECO:0000256" key="9">
    <source>
        <dbReference type="ARBA" id="ARBA00022824"/>
    </source>
</evidence>
<dbReference type="InterPro" id="IPR020946">
    <property type="entry name" value="Flavin_mOase-like"/>
</dbReference>
<dbReference type="InterPro" id="IPR036188">
    <property type="entry name" value="FAD/NAD-bd_sf"/>
</dbReference>
<comment type="cofactor">
    <cofactor evidence="1 33">
        <name>FAD</name>
        <dbReference type="ChEBI" id="CHEBI:57692"/>
    </cofactor>
</comment>
<dbReference type="PRINTS" id="PR00370">
    <property type="entry name" value="FMOXYGENASE"/>
</dbReference>
<dbReference type="AlphaFoldDB" id="A0A915E2Z7"/>
<name>A0A915E2Z7_9BILA</name>
<comment type="catalytic activity">
    <reaction evidence="28">
        <text>octan-3-one + NADPH + O2 + H(+) = ethyl hexanoate + NADP(+) + H2O</text>
        <dbReference type="Rhea" id="RHEA:54856"/>
        <dbReference type="ChEBI" id="CHEBI:15377"/>
        <dbReference type="ChEBI" id="CHEBI:15378"/>
        <dbReference type="ChEBI" id="CHEBI:15379"/>
        <dbReference type="ChEBI" id="CHEBI:57783"/>
        <dbReference type="ChEBI" id="CHEBI:58349"/>
        <dbReference type="ChEBI" id="CHEBI:80946"/>
        <dbReference type="ChEBI" id="CHEBI:86055"/>
    </reaction>
    <physiologicalReaction direction="left-to-right" evidence="28">
        <dbReference type="Rhea" id="RHEA:54857"/>
    </physiologicalReaction>
</comment>
<comment type="subcellular location">
    <subcellularLocation>
        <location evidence="2">Endoplasmic reticulum membrane</location>
        <topology evidence="2">Single-pass membrane protein</topology>
    </subcellularLocation>
    <subcellularLocation>
        <location evidence="3">Microsome membrane</location>
    </subcellularLocation>
</comment>
<evidence type="ECO:0000256" key="18">
    <source>
        <dbReference type="ARBA" id="ARBA00045722"/>
    </source>
</evidence>
<evidence type="ECO:0000256" key="8">
    <source>
        <dbReference type="ARBA" id="ARBA00022692"/>
    </source>
</evidence>
<evidence type="ECO:0000256" key="5">
    <source>
        <dbReference type="ARBA" id="ARBA00022481"/>
    </source>
</evidence>
<evidence type="ECO:0000256" key="10">
    <source>
        <dbReference type="ARBA" id="ARBA00022827"/>
    </source>
</evidence>
<evidence type="ECO:0000256" key="19">
    <source>
        <dbReference type="ARBA" id="ARBA00045957"/>
    </source>
</evidence>